<reference evidence="1" key="1">
    <citation type="submission" date="2020-07" db="EMBL/GenBank/DDBJ databases">
        <title>Multicomponent nature underlies the extraordinary mechanical properties of spider dragline silk.</title>
        <authorList>
            <person name="Kono N."/>
            <person name="Nakamura H."/>
            <person name="Mori M."/>
            <person name="Yoshida Y."/>
            <person name="Ohtoshi R."/>
            <person name="Malay A.D."/>
            <person name="Moran D.A.P."/>
            <person name="Tomita M."/>
            <person name="Numata K."/>
            <person name="Arakawa K."/>
        </authorList>
    </citation>
    <scope>NUCLEOTIDE SEQUENCE</scope>
</reference>
<evidence type="ECO:0000313" key="1">
    <source>
        <dbReference type="EMBL" id="GFR07248.1"/>
    </source>
</evidence>
<comment type="caution">
    <text evidence="1">The sequence shown here is derived from an EMBL/GenBank/DDBJ whole genome shotgun (WGS) entry which is preliminary data.</text>
</comment>
<proteinExistence type="predicted"/>
<dbReference type="Proteomes" id="UP000887116">
    <property type="component" value="Unassembled WGS sequence"/>
</dbReference>
<name>A0A8X6GN69_TRICU</name>
<organism evidence="1 2">
    <name type="scientific">Trichonephila clavata</name>
    <name type="common">Joro spider</name>
    <name type="synonym">Nephila clavata</name>
    <dbReference type="NCBI Taxonomy" id="2740835"/>
    <lineage>
        <taxon>Eukaryota</taxon>
        <taxon>Metazoa</taxon>
        <taxon>Ecdysozoa</taxon>
        <taxon>Arthropoda</taxon>
        <taxon>Chelicerata</taxon>
        <taxon>Arachnida</taxon>
        <taxon>Araneae</taxon>
        <taxon>Araneomorphae</taxon>
        <taxon>Entelegynae</taxon>
        <taxon>Araneoidea</taxon>
        <taxon>Nephilidae</taxon>
        <taxon>Trichonephila</taxon>
    </lineage>
</organism>
<gene>
    <name evidence="1" type="ORF">TNCT_487251</name>
</gene>
<protein>
    <submittedName>
        <fullName evidence="1">Uncharacterized protein</fullName>
    </submittedName>
</protein>
<sequence length="95" mass="11249">MELDRLKKKRVAFKSATTELLKRIDESKDSVDSSELNDLLNLLQVKIDNIKILDEQFVDLIDVNDIEAEIESEEYYEQLITNRYMLQRKINDSRV</sequence>
<dbReference type="EMBL" id="BMAO01006249">
    <property type="protein sequence ID" value="GFR07248.1"/>
    <property type="molecule type" value="Genomic_DNA"/>
</dbReference>
<dbReference type="AlphaFoldDB" id="A0A8X6GN69"/>
<accession>A0A8X6GN69</accession>
<evidence type="ECO:0000313" key="2">
    <source>
        <dbReference type="Proteomes" id="UP000887116"/>
    </source>
</evidence>
<keyword evidence="2" id="KW-1185">Reference proteome</keyword>